<keyword evidence="7 17" id="KW-1133">Transmembrane helix</keyword>
<evidence type="ECO:0000313" key="20">
    <source>
        <dbReference type="Proteomes" id="UP001432322"/>
    </source>
</evidence>
<evidence type="ECO:0000256" key="17">
    <source>
        <dbReference type="SAM" id="Phobius"/>
    </source>
</evidence>
<feature type="transmembrane region" description="Helical" evidence="17">
    <location>
        <begin position="20"/>
        <end position="45"/>
    </location>
</feature>
<evidence type="ECO:0000256" key="16">
    <source>
        <dbReference type="ARBA" id="ARBA00049548"/>
    </source>
</evidence>
<dbReference type="InterPro" id="IPR050584">
    <property type="entry name" value="Cholesterol_7-desaturase"/>
</dbReference>
<dbReference type="InterPro" id="IPR045605">
    <property type="entry name" value="KshA-like_C"/>
</dbReference>
<evidence type="ECO:0000256" key="15">
    <source>
        <dbReference type="ARBA" id="ARBA00047853"/>
    </source>
</evidence>
<dbReference type="Pfam" id="PF00355">
    <property type="entry name" value="Rieske"/>
    <property type="match status" value="1"/>
</dbReference>
<comment type="pathway">
    <text evidence="3">Hormone biosynthesis.</text>
</comment>
<evidence type="ECO:0000256" key="5">
    <source>
        <dbReference type="ARBA" id="ARBA00022714"/>
    </source>
</evidence>
<evidence type="ECO:0000256" key="12">
    <source>
        <dbReference type="ARBA" id="ARBA00025712"/>
    </source>
</evidence>
<evidence type="ECO:0000256" key="13">
    <source>
        <dbReference type="ARBA" id="ARBA00025729"/>
    </source>
</evidence>
<accession>A0AAV5WFC0</accession>
<comment type="similarity">
    <text evidence="13">Belongs to the cholesterol 7-desaturase family.</text>
</comment>
<keyword evidence="10" id="KW-0411">Iron-sulfur</keyword>
<comment type="subcellular location">
    <subcellularLocation>
        <location evidence="2">Membrane</location>
    </subcellularLocation>
</comment>
<dbReference type="GO" id="GO:0051537">
    <property type="term" value="F:2 iron, 2 sulfur cluster binding"/>
    <property type="evidence" value="ECO:0007669"/>
    <property type="project" value="UniProtKB-KW"/>
</dbReference>
<comment type="caution">
    <text evidence="19">The sequence shown here is derived from an EMBL/GenBank/DDBJ whole genome shotgun (WGS) entry which is preliminary data.</text>
</comment>
<feature type="domain" description="Rieske" evidence="18">
    <location>
        <begin position="96"/>
        <end position="202"/>
    </location>
</feature>
<feature type="non-terminal residue" evidence="19">
    <location>
        <position position="1"/>
    </location>
</feature>
<organism evidence="19 20">
    <name type="scientific">Pristionchus fissidentatus</name>
    <dbReference type="NCBI Taxonomy" id="1538716"/>
    <lineage>
        <taxon>Eukaryota</taxon>
        <taxon>Metazoa</taxon>
        <taxon>Ecdysozoa</taxon>
        <taxon>Nematoda</taxon>
        <taxon>Chromadorea</taxon>
        <taxon>Rhabditida</taxon>
        <taxon>Rhabditina</taxon>
        <taxon>Diplogasteromorpha</taxon>
        <taxon>Diplogasteroidea</taxon>
        <taxon>Neodiplogasteridae</taxon>
        <taxon>Pristionchus</taxon>
    </lineage>
</organism>
<comment type="catalytic activity">
    <reaction evidence="15">
        <text>cholesterol + NADH + O2 + H(+) = 7-dehydrocholesterol + NAD(+) + 2 H2O</text>
        <dbReference type="Rhea" id="RHEA:51644"/>
        <dbReference type="ChEBI" id="CHEBI:15377"/>
        <dbReference type="ChEBI" id="CHEBI:15378"/>
        <dbReference type="ChEBI" id="CHEBI:15379"/>
        <dbReference type="ChEBI" id="CHEBI:16113"/>
        <dbReference type="ChEBI" id="CHEBI:17759"/>
        <dbReference type="ChEBI" id="CHEBI:57540"/>
        <dbReference type="ChEBI" id="CHEBI:57945"/>
        <dbReference type="EC" id="1.14.19.21"/>
    </reaction>
    <physiologicalReaction direction="left-to-right" evidence="15">
        <dbReference type="Rhea" id="RHEA:51645"/>
    </physiologicalReaction>
</comment>
<keyword evidence="5" id="KW-0001">2Fe-2S</keyword>
<keyword evidence="4 17" id="KW-0812">Transmembrane</keyword>
<evidence type="ECO:0000256" key="6">
    <source>
        <dbReference type="ARBA" id="ARBA00022723"/>
    </source>
</evidence>
<protein>
    <recommendedName>
        <fullName evidence="14">cholesterol 7-desaturase</fullName>
        <ecNumber evidence="14">1.14.19.21</ecNumber>
    </recommendedName>
</protein>
<dbReference type="Gene3D" id="3.90.380.10">
    <property type="entry name" value="Naphthalene 1,2-dioxygenase Alpha Subunit, Chain A, domain 1"/>
    <property type="match status" value="1"/>
</dbReference>
<dbReference type="SUPFAM" id="SSF50022">
    <property type="entry name" value="ISP domain"/>
    <property type="match status" value="1"/>
</dbReference>
<gene>
    <name evidence="19" type="ORF">PFISCL1PPCAC_20350</name>
</gene>
<dbReference type="SUPFAM" id="SSF55961">
    <property type="entry name" value="Bet v1-like"/>
    <property type="match status" value="1"/>
</dbReference>
<dbReference type="EC" id="1.14.19.21" evidence="14"/>
<evidence type="ECO:0000256" key="4">
    <source>
        <dbReference type="ARBA" id="ARBA00022692"/>
    </source>
</evidence>
<dbReference type="PANTHER" id="PTHR21266">
    <property type="entry name" value="IRON-SULFUR DOMAIN CONTAINING PROTEIN"/>
    <property type="match status" value="1"/>
</dbReference>
<keyword evidence="9" id="KW-0408">Iron</keyword>
<dbReference type="GO" id="GO:0170056">
    <property type="term" value="F:cholesterol 7-desaturase [NAD(P)H] activity"/>
    <property type="evidence" value="ECO:0007669"/>
    <property type="project" value="UniProtKB-EC"/>
</dbReference>
<evidence type="ECO:0000259" key="18">
    <source>
        <dbReference type="PROSITE" id="PS51296"/>
    </source>
</evidence>
<comment type="pathway">
    <text evidence="12">Steroid hormone biosynthesis; dafachronic acid biosynthesis.</text>
</comment>
<dbReference type="CDD" id="cd03469">
    <property type="entry name" value="Rieske_RO_Alpha_N"/>
    <property type="match status" value="1"/>
</dbReference>
<dbReference type="Gene3D" id="2.102.10.10">
    <property type="entry name" value="Rieske [2Fe-2S] iron-sulphur domain"/>
    <property type="match status" value="1"/>
</dbReference>
<dbReference type="AlphaFoldDB" id="A0AAV5WFC0"/>
<keyword evidence="11 17" id="KW-0472">Membrane</keyword>
<dbReference type="InterPro" id="IPR017941">
    <property type="entry name" value="Rieske_2Fe-2S"/>
</dbReference>
<evidence type="ECO:0000256" key="14">
    <source>
        <dbReference type="ARBA" id="ARBA00026095"/>
    </source>
</evidence>
<evidence type="ECO:0000256" key="1">
    <source>
        <dbReference type="ARBA" id="ARBA00001962"/>
    </source>
</evidence>
<dbReference type="GO" id="GO:0005737">
    <property type="term" value="C:cytoplasm"/>
    <property type="evidence" value="ECO:0007669"/>
    <property type="project" value="TreeGrafter"/>
</dbReference>
<keyword evidence="6" id="KW-0479">Metal-binding</keyword>
<dbReference type="GO" id="GO:0046872">
    <property type="term" value="F:metal ion binding"/>
    <property type="evidence" value="ECO:0007669"/>
    <property type="project" value="UniProtKB-KW"/>
</dbReference>
<dbReference type="PANTHER" id="PTHR21266:SF32">
    <property type="entry name" value="CHOLESTEROL 7-DESATURASE NVD"/>
    <property type="match status" value="1"/>
</dbReference>
<evidence type="ECO:0000256" key="8">
    <source>
        <dbReference type="ARBA" id="ARBA00023002"/>
    </source>
</evidence>
<dbReference type="GO" id="GO:0008203">
    <property type="term" value="P:cholesterol metabolic process"/>
    <property type="evidence" value="ECO:0007669"/>
    <property type="project" value="InterPro"/>
</dbReference>
<reference evidence="19" key="1">
    <citation type="submission" date="2023-10" db="EMBL/GenBank/DDBJ databases">
        <title>Genome assembly of Pristionchus species.</title>
        <authorList>
            <person name="Yoshida K."/>
            <person name="Sommer R.J."/>
        </authorList>
    </citation>
    <scope>NUCLEOTIDE SEQUENCE</scope>
    <source>
        <strain evidence="19">RS5133</strain>
    </source>
</reference>
<evidence type="ECO:0000313" key="19">
    <source>
        <dbReference type="EMBL" id="GMT29053.1"/>
    </source>
</evidence>
<evidence type="ECO:0000256" key="9">
    <source>
        <dbReference type="ARBA" id="ARBA00023004"/>
    </source>
</evidence>
<evidence type="ECO:0000256" key="3">
    <source>
        <dbReference type="ARBA" id="ARBA00004972"/>
    </source>
</evidence>
<dbReference type="Proteomes" id="UP001432322">
    <property type="component" value="Unassembled WGS sequence"/>
</dbReference>
<dbReference type="EMBL" id="BTSY01000005">
    <property type="protein sequence ID" value="GMT29053.1"/>
    <property type="molecule type" value="Genomic_DNA"/>
</dbReference>
<evidence type="ECO:0000256" key="2">
    <source>
        <dbReference type="ARBA" id="ARBA00004370"/>
    </source>
</evidence>
<dbReference type="GO" id="GO:0016020">
    <property type="term" value="C:membrane"/>
    <property type="evidence" value="ECO:0007669"/>
    <property type="project" value="UniProtKB-SubCell"/>
</dbReference>
<evidence type="ECO:0000256" key="10">
    <source>
        <dbReference type="ARBA" id="ARBA00023014"/>
    </source>
</evidence>
<proteinExistence type="inferred from homology"/>
<evidence type="ECO:0000256" key="7">
    <source>
        <dbReference type="ARBA" id="ARBA00022989"/>
    </source>
</evidence>
<dbReference type="Pfam" id="PF19298">
    <property type="entry name" value="KshA_C"/>
    <property type="match status" value="1"/>
</dbReference>
<comment type="catalytic activity">
    <reaction evidence="16">
        <text>cholesterol + NADPH + O2 + H(+) = 7-dehydrocholesterol + NADP(+) + 2 H2O</text>
        <dbReference type="Rhea" id="RHEA:45024"/>
        <dbReference type="ChEBI" id="CHEBI:15377"/>
        <dbReference type="ChEBI" id="CHEBI:15378"/>
        <dbReference type="ChEBI" id="CHEBI:15379"/>
        <dbReference type="ChEBI" id="CHEBI:16113"/>
        <dbReference type="ChEBI" id="CHEBI:17759"/>
        <dbReference type="ChEBI" id="CHEBI:57783"/>
        <dbReference type="ChEBI" id="CHEBI:58349"/>
        <dbReference type="EC" id="1.14.19.21"/>
    </reaction>
    <physiologicalReaction direction="left-to-right" evidence="16">
        <dbReference type="Rhea" id="RHEA:45025"/>
    </physiologicalReaction>
</comment>
<keyword evidence="20" id="KW-1185">Reference proteome</keyword>
<dbReference type="PROSITE" id="PS51296">
    <property type="entry name" value="RIESKE"/>
    <property type="match status" value="1"/>
</dbReference>
<evidence type="ECO:0000256" key="11">
    <source>
        <dbReference type="ARBA" id="ARBA00023136"/>
    </source>
</evidence>
<name>A0AAV5WFC0_9BILA</name>
<dbReference type="InterPro" id="IPR036922">
    <property type="entry name" value="Rieske_2Fe-2S_sf"/>
</dbReference>
<sequence length="440" mass="50216">VVIGTMENSAIFLLQSLAAIHLTMTLFLYCVTGVILLIYPLYLYITKPLNRIKRHGDLGYHFGTPELAEKYHDKQIERLKRIRLKGDLPPVYPNGWYCIAESPRLKPKEIMPIVVFGEQLSLIRSEDGSVHLIDSYCPHLGANFNVGGRVVDNNCVQCPFHGWVFSAESGNCTRIPYNDGTIPEQARVTVWPVVERNQHIYVWFDADGSAPEWEIPNIEEIQNGEWIYKGRTEHEVACHVQEIPENGADLAHLGFLHLAGAPVGNDIIRIDLSDRSPSISHKWDGSWTASQSEKHTSKMHLEQVLKFHGFEIPLSASVLDAIQIGPGIVHMHFDFGYLGKGIVLHHVTPEEPLLQRARFVMYSNLPRWFAKFFLLAEANQFERDVFVWSNKRYIKNPLLVKNDGPIGKHRRWYSQFYSENSPRLLADGSLSNRAKSVLEW</sequence>
<keyword evidence="8" id="KW-0560">Oxidoreductase</keyword>
<comment type="cofactor">
    <cofactor evidence="1">
        <name>Fe cation</name>
        <dbReference type="ChEBI" id="CHEBI:24875"/>
    </cofactor>
</comment>